<feature type="compositionally biased region" description="Basic and acidic residues" evidence="1">
    <location>
        <begin position="101"/>
        <end position="117"/>
    </location>
</feature>
<protein>
    <submittedName>
        <fullName evidence="2">Uncharacterized protein</fullName>
    </submittedName>
</protein>
<feature type="compositionally biased region" description="Polar residues" evidence="1">
    <location>
        <begin position="439"/>
        <end position="461"/>
    </location>
</feature>
<feature type="compositionally biased region" description="Polar residues" evidence="1">
    <location>
        <begin position="469"/>
        <end position="495"/>
    </location>
</feature>
<organism evidence="2">
    <name type="scientific">Homalodisca liturata</name>
    <dbReference type="NCBI Taxonomy" id="320908"/>
    <lineage>
        <taxon>Eukaryota</taxon>
        <taxon>Metazoa</taxon>
        <taxon>Ecdysozoa</taxon>
        <taxon>Arthropoda</taxon>
        <taxon>Hexapoda</taxon>
        <taxon>Insecta</taxon>
        <taxon>Pterygota</taxon>
        <taxon>Neoptera</taxon>
        <taxon>Paraneoptera</taxon>
        <taxon>Hemiptera</taxon>
        <taxon>Auchenorrhyncha</taxon>
        <taxon>Membracoidea</taxon>
        <taxon>Cicadellidae</taxon>
        <taxon>Cicadellinae</taxon>
        <taxon>Proconiini</taxon>
        <taxon>Homalodisca</taxon>
    </lineage>
</organism>
<feature type="compositionally biased region" description="Basic and acidic residues" evidence="1">
    <location>
        <begin position="396"/>
        <end position="422"/>
    </location>
</feature>
<proteinExistence type="predicted"/>
<feature type="compositionally biased region" description="Basic and acidic residues" evidence="1">
    <location>
        <begin position="429"/>
        <end position="438"/>
    </location>
</feature>
<feature type="compositionally biased region" description="Polar residues" evidence="1">
    <location>
        <begin position="275"/>
        <end position="285"/>
    </location>
</feature>
<reference evidence="2" key="1">
    <citation type="submission" date="2015-11" db="EMBL/GenBank/DDBJ databases">
        <title>De novo transcriptome assembly of four potential Pierce s Disease insect vectors from Arizona vineyards.</title>
        <authorList>
            <person name="Tassone E.E."/>
        </authorList>
    </citation>
    <scope>NUCLEOTIDE SEQUENCE</scope>
</reference>
<feature type="region of interest" description="Disordered" evidence="1">
    <location>
        <begin position="700"/>
        <end position="761"/>
    </location>
</feature>
<accession>A0A1B6I868</accession>
<feature type="compositionally biased region" description="Basic residues" evidence="1">
    <location>
        <begin position="248"/>
        <end position="257"/>
    </location>
</feature>
<evidence type="ECO:0000313" key="2">
    <source>
        <dbReference type="EMBL" id="JAS83095.1"/>
    </source>
</evidence>
<feature type="compositionally biased region" description="Polar residues" evidence="1">
    <location>
        <begin position="380"/>
        <end position="391"/>
    </location>
</feature>
<name>A0A1B6I868_9HEMI</name>
<feature type="region of interest" description="Disordered" evidence="1">
    <location>
        <begin position="100"/>
        <end position="121"/>
    </location>
</feature>
<evidence type="ECO:0000256" key="1">
    <source>
        <dbReference type="SAM" id="MobiDB-lite"/>
    </source>
</evidence>
<sequence length="803" mass="90121">MSKTDMIESDSTWVEEDLIKLSFKELKKLAKENSIKTNSNTRKADLVKALLNSSTVNISLIDKSDIMETDTRVRMTRSRASMFQPLCAMQDELSTSNKISDTTDEKEQFDKEMESSNKIKRKNKSKIKSEIKIDIQTKELVSSNPTEIFNIVSSIQKNSSRPLTEITNNDVLSKRESEQINCTDNKNLIKPKRRKGKTLIKSLSTETLNVESKTECETQCFKNESDEIKKEEINSSITMTFDNRTIVKKSKGKGKKAKIADESVTKEVESSVEEPSTNNQSENVDAENKTSLEITYREDNEKELNNVPITIADNKKPRKKTGGRGKKAKEQERNLESEEICSNVTTELSIDCRTEERLTHDNSPVEDKRRKRNRNKSNEMENSAQNTNSSVLPKDGQCEPKKQRLRKTSKENYDRSVKKEEPVLAESLKVPESKDKSLTSETQSSSIMSDITEIPSTSNSRRNIKNAECKSNNSKLRVDSSQNTNLTETMDSNKSSTDKTPDITKMPVRTSNVSSVTTDSAGTSRKTRSSQNMSKFEPPLRSSTFVIEEGAGGQTPRSSLSKNQADDLPSCSKTFLVEEEALETKSTPVQLAQKVEKSIGARILSVSMKKGNIKPLVKQATGSSTVTKSSITKAKHSNTPGSVYKTKFGVAKKPPNFKSLHKKLFQNMESIDENKQRTMARAQALISSPAVPRCALLSPKPEVAKHTTSSKKAPGRNFLSPLVRTPFQSIQKDKPVRKPASPSPSVNRFGFKKPVKRLDSSTIKNKLPNTNLAKIKDQERQILQGVRMNKRFFLQMKMREGKQ</sequence>
<feature type="compositionally biased region" description="Basic and acidic residues" evidence="1">
    <location>
        <begin position="258"/>
        <end position="269"/>
    </location>
</feature>
<gene>
    <name evidence="2" type="ORF">g.39701</name>
</gene>
<feature type="compositionally biased region" description="Polar residues" evidence="1">
    <location>
        <begin position="509"/>
        <end position="534"/>
    </location>
</feature>
<feature type="compositionally biased region" description="Basic and acidic residues" evidence="1">
    <location>
        <begin position="286"/>
        <end position="304"/>
    </location>
</feature>
<feature type="region of interest" description="Disordered" evidence="1">
    <location>
        <begin position="248"/>
        <end position="569"/>
    </location>
</feature>
<dbReference type="EMBL" id="GECU01024611">
    <property type="protein sequence ID" value="JAS83095.1"/>
    <property type="molecule type" value="Transcribed_RNA"/>
</dbReference>
<feature type="compositionally biased region" description="Basic and acidic residues" evidence="1">
    <location>
        <begin position="350"/>
        <end position="368"/>
    </location>
</feature>
<dbReference type="AlphaFoldDB" id="A0A1B6I868"/>
<feature type="compositionally biased region" description="Basic residues" evidence="1">
    <location>
        <begin position="316"/>
        <end position="327"/>
    </location>
</feature>